<dbReference type="InterPro" id="IPR010524">
    <property type="entry name" value="Sig_transdc_resp-reg_PrpR_N"/>
</dbReference>
<dbReference type="InterPro" id="IPR001387">
    <property type="entry name" value="Cro/C1-type_HTH"/>
</dbReference>
<dbReference type="Pfam" id="PF02954">
    <property type="entry name" value="HTH_8"/>
    <property type="match status" value="1"/>
</dbReference>
<comment type="caution">
    <text evidence="8">The sequence shown here is derived from an EMBL/GenBank/DDBJ whole genome shotgun (WGS) entry which is preliminary data.</text>
</comment>
<dbReference type="Gene3D" id="1.10.10.60">
    <property type="entry name" value="Homeodomain-like"/>
    <property type="match status" value="1"/>
</dbReference>
<dbReference type="RefSeq" id="WP_369704418.1">
    <property type="nucleotide sequence ID" value="NZ_JBGEWD010000008.1"/>
</dbReference>
<dbReference type="PANTHER" id="PTHR32071">
    <property type="entry name" value="TRANSCRIPTIONAL REGULATORY PROTEIN"/>
    <property type="match status" value="1"/>
</dbReference>
<evidence type="ECO:0000313" key="8">
    <source>
        <dbReference type="EMBL" id="MEY8000530.1"/>
    </source>
</evidence>
<evidence type="ECO:0000256" key="2">
    <source>
        <dbReference type="ARBA" id="ARBA00022840"/>
    </source>
</evidence>
<dbReference type="SUPFAM" id="SSF159800">
    <property type="entry name" value="PrpR receptor domain-like"/>
    <property type="match status" value="1"/>
</dbReference>
<keyword evidence="3" id="KW-0805">Transcription regulation</keyword>
<accession>A0ABV4BP34</accession>
<reference evidence="8 9" key="1">
    <citation type="submission" date="2024-08" db="EMBL/GenBank/DDBJ databases">
        <title>Clostridium lapicellarii sp. nov., and Clostridium renhuaiense sp. nov., two species isolated from the mud in a fermentation cellar used for producing sauce-flavour Chinese liquors.</title>
        <authorList>
            <person name="Yang F."/>
            <person name="Wang H."/>
            <person name="Chen L.Q."/>
            <person name="Zhou N."/>
            <person name="Lu J.J."/>
            <person name="Pu X.X."/>
            <person name="Wan B."/>
            <person name="Wang L."/>
            <person name="Liu S.J."/>
        </authorList>
    </citation>
    <scope>NUCLEOTIDE SEQUENCE [LARGE SCALE GENOMIC DNA]</scope>
    <source>
        <strain evidence="8 9">MT-5</strain>
    </source>
</reference>
<dbReference type="InterPro" id="IPR002197">
    <property type="entry name" value="HTH_Fis"/>
</dbReference>
<dbReference type="Gene3D" id="1.10.8.60">
    <property type="match status" value="1"/>
</dbReference>
<evidence type="ECO:0000259" key="7">
    <source>
        <dbReference type="PROSITE" id="PS50943"/>
    </source>
</evidence>
<dbReference type="Gene3D" id="3.40.50.10660">
    <property type="entry name" value="PrpR receptor domain-like"/>
    <property type="match status" value="1"/>
</dbReference>
<evidence type="ECO:0000256" key="4">
    <source>
        <dbReference type="ARBA" id="ARBA00023163"/>
    </source>
</evidence>
<dbReference type="Pfam" id="PF06506">
    <property type="entry name" value="PrpR_N"/>
    <property type="match status" value="1"/>
</dbReference>
<keyword evidence="5" id="KW-0175">Coiled coil</keyword>
<dbReference type="Pfam" id="PF25601">
    <property type="entry name" value="AAA_lid_14"/>
    <property type="match status" value="1"/>
</dbReference>
<feature type="domain" description="HTH cro/C1-type" evidence="7">
    <location>
        <begin position="558"/>
        <end position="585"/>
    </location>
</feature>
<dbReference type="InterPro" id="IPR058031">
    <property type="entry name" value="AAA_lid_NorR"/>
</dbReference>
<evidence type="ECO:0000313" key="9">
    <source>
        <dbReference type="Proteomes" id="UP001564657"/>
    </source>
</evidence>
<proteinExistence type="predicted"/>
<protein>
    <submittedName>
        <fullName evidence="8">PrpR N-terminal domain-containing protein</fullName>
    </submittedName>
</protein>
<sequence length="588" mass="66974">MKIVAIAPYNGLKELILQLGKDQKDIDLQAEVGDLNAGVDIAKKAQKMGADIIISRGGTSELIQREVNIPVVDIEVSGYDMLRVVTLVSGGLKGKAAIVGFPKISEGAATVCSLLDIDIPSYVIYSEDEVVSKLQEISKKDYQIIIGDVVTTQKAKKLGFNTVLFTSGKESVLKSFNDARKIYNVLKTVRREQMIPAAVIEQVNEGIIVLDKELNYVYSNTYMNNVFENKLDFIKREWAIAVLNQSKFNTIIQLNNFVWRISGSQIESEDKIYVLFKLHKISNYSKDKVHGITIKNSNTGKTLSLLLESKYMKNILKKVNKCKDTNIPIWIFGEKGTEKDDLAEFLHFGYGTKSGAFITLDCNLISEEDWNKIVSTHMLSDSMLNMDKGTVYFKDIQELSENGQNILVKFFRCNSNLTSRFVVSSLDNMEKLVKDDKFSVELYYMFSLITLKVPPLKDRMDEMDSLARLFINEFNTFYGKQIVGIRDDALFRLKEYKWIGNTLQFEKTIEQIVIFCKNDYIELNDVEQVLDNIPCNHGLEDDSVELKGTLEEIERNIIQKMLKKNQMNQSKAARELGISRSTLWRKLQ</sequence>
<dbReference type="Gene3D" id="3.40.50.300">
    <property type="entry name" value="P-loop containing nucleotide triphosphate hydrolases"/>
    <property type="match status" value="1"/>
</dbReference>
<keyword evidence="2" id="KW-0067">ATP-binding</keyword>
<keyword evidence="9" id="KW-1185">Reference proteome</keyword>
<name>A0ABV4BP34_9CLOT</name>
<dbReference type="PROSITE" id="PS50045">
    <property type="entry name" value="SIGMA54_INTERACT_4"/>
    <property type="match status" value="1"/>
</dbReference>
<evidence type="ECO:0000256" key="3">
    <source>
        <dbReference type="ARBA" id="ARBA00023015"/>
    </source>
</evidence>
<feature type="domain" description="Sigma-54 factor interaction" evidence="6">
    <location>
        <begin position="305"/>
        <end position="514"/>
    </location>
</feature>
<dbReference type="SUPFAM" id="SSF52540">
    <property type="entry name" value="P-loop containing nucleoside triphosphate hydrolases"/>
    <property type="match status" value="1"/>
</dbReference>
<evidence type="ECO:0000256" key="5">
    <source>
        <dbReference type="SAM" id="Coils"/>
    </source>
</evidence>
<keyword evidence="1" id="KW-0547">Nucleotide-binding</keyword>
<gene>
    <name evidence="8" type="ORF">AB8U03_10045</name>
</gene>
<dbReference type="PROSITE" id="PS50943">
    <property type="entry name" value="HTH_CROC1"/>
    <property type="match status" value="1"/>
</dbReference>
<dbReference type="InterPro" id="IPR009057">
    <property type="entry name" value="Homeodomain-like_sf"/>
</dbReference>
<dbReference type="Pfam" id="PF14532">
    <property type="entry name" value="Sigma54_activ_2"/>
    <property type="match status" value="1"/>
</dbReference>
<keyword evidence="4" id="KW-0804">Transcription</keyword>
<organism evidence="8 9">
    <name type="scientific">Clostridium moutaii</name>
    <dbReference type="NCBI Taxonomy" id="3240932"/>
    <lineage>
        <taxon>Bacteria</taxon>
        <taxon>Bacillati</taxon>
        <taxon>Bacillota</taxon>
        <taxon>Clostridia</taxon>
        <taxon>Eubacteriales</taxon>
        <taxon>Clostridiaceae</taxon>
        <taxon>Clostridium</taxon>
    </lineage>
</organism>
<dbReference type="Proteomes" id="UP001564657">
    <property type="component" value="Unassembled WGS sequence"/>
</dbReference>
<feature type="coiled-coil region" evidence="5">
    <location>
        <begin position="536"/>
        <end position="570"/>
    </location>
</feature>
<dbReference type="Gene3D" id="3.40.50.2300">
    <property type="match status" value="1"/>
</dbReference>
<dbReference type="PRINTS" id="PR01590">
    <property type="entry name" value="HTHFIS"/>
</dbReference>
<dbReference type="EMBL" id="JBGEWD010000008">
    <property type="protein sequence ID" value="MEY8000530.1"/>
    <property type="molecule type" value="Genomic_DNA"/>
</dbReference>
<evidence type="ECO:0000259" key="6">
    <source>
        <dbReference type="PROSITE" id="PS50045"/>
    </source>
</evidence>
<evidence type="ECO:0000256" key="1">
    <source>
        <dbReference type="ARBA" id="ARBA00022741"/>
    </source>
</evidence>
<dbReference type="InterPro" id="IPR002078">
    <property type="entry name" value="Sigma_54_int"/>
</dbReference>
<dbReference type="InterPro" id="IPR027417">
    <property type="entry name" value="P-loop_NTPase"/>
</dbReference>
<dbReference type="SUPFAM" id="SSF46689">
    <property type="entry name" value="Homeodomain-like"/>
    <property type="match status" value="1"/>
</dbReference>